<keyword evidence="3" id="KW-1185">Reference proteome</keyword>
<proteinExistence type="predicted"/>
<name>A0A498KL78_MALDO</name>
<dbReference type="AlphaFoldDB" id="A0A498KL78"/>
<evidence type="ECO:0000313" key="2">
    <source>
        <dbReference type="EMBL" id="RXI08930.1"/>
    </source>
</evidence>
<evidence type="ECO:0000256" key="1">
    <source>
        <dbReference type="SAM" id="MobiDB-lite"/>
    </source>
</evidence>
<evidence type="ECO:0000313" key="3">
    <source>
        <dbReference type="Proteomes" id="UP000290289"/>
    </source>
</evidence>
<gene>
    <name evidence="2" type="ORF">DVH24_023074</name>
</gene>
<organism evidence="2 3">
    <name type="scientific">Malus domestica</name>
    <name type="common">Apple</name>
    <name type="synonym">Pyrus malus</name>
    <dbReference type="NCBI Taxonomy" id="3750"/>
    <lineage>
        <taxon>Eukaryota</taxon>
        <taxon>Viridiplantae</taxon>
        <taxon>Streptophyta</taxon>
        <taxon>Embryophyta</taxon>
        <taxon>Tracheophyta</taxon>
        <taxon>Spermatophyta</taxon>
        <taxon>Magnoliopsida</taxon>
        <taxon>eudicotyledons</taxon>
        <taxon>Gunneridae</taxon>
        <taxon>Pentapetalae</taxon>
        <taxon>rosids</taxon>
        <taxon>fabids</taxon>
        <taxon>Rosales</taxon>
        <taxon>Rosaceae</taxon>
        <taxon>Amygdaloideae</taxon>
        <taxon>Maleae</taxon>
        <taxon>Malus</taxon>
    </lineage>
</organism>
<dbReference type="EMBL" id="RDQH01000327">
    <property type="protein sequence ID" value="RXI08930.1"/>
    <property type="molecule type" value="Genomic_DNA"/>
</dbReference>
<reference evidence="2 3" key="1">
    <citation type="submission" date="2018-10" db="EMBL/GenBank/DDBJ databases">
        <title>A high-quality apple genome assembly.</title>
        <authorList>
            <person name="Hu J."/>
        </authorList>
    </citation>
    <scope>NUCLEOTIDE SEQUENCE [LARGE SCALE GENOMIC DNA]</scope>
    <source>
        <strain evidence="3">cv. HFTH1</strain>
        <tissue evidence="2">Young leaf</tissue>
    </source>
</reference>
<dbReference type="Proteomes" id="UP000290289">
    <property type="component" value="Chromosome 1"/>
</dbReference>
<protein>
    <submittedName>
        <fullName evidence="2">Uncharacterized protein</fullName>
    </submittedName>
</protein>
<comment type="caution">
    <text evidence="2">The sequence shown here is derived from an EMBL/GenBank/DDBJ whole genome shotgun (WGS) entry which is preliminary data.</text>
</comment>
<feature type="compositionally biased region" description="Polar residues" evidence="1">
    <location>
        <begin position="1"/>
        <end position="15"/>
    </location>
</feature>
<feature type="region of interest" description="Disordered" evidence="1">
    <location>
        <begin position="1"/>
        <end position="42"/>
    </location>
</feature>
<accession>A0A498KL78</accession>
<sequence length="79" mass="8273">MTRNPRQAGHQTPQDAASSPPAASNKSLTSPKTGRAGYRRGKAAALMKKLAKAHAKRVIAPASYNAGDSAESLQPHPLK</sequence>